<dbReference type="Pfam" id="PF00225">
    <property type="entry name" value="Kinesin"/>
    <property type="match status" value="1"/>
</dbReference>
<evidence type="ECO:0000259" key="9">
    <source>
        <dbReference type="PROSITE" id="PS50067"/>
    </source>
</evidence>
<dbReference type="EMBL" id="UYRR01027741">
    <property type="protein sequence ID" value="VDK38177.1"/>
    <property type="molecule type" value="Genomic_DNA"/>
</dbReference>
<accession>A0A3P6PYU1</accession>
<evidence type="ECO:0000256" key="3">
    <source>
        <dbReference type="ARBA" id="ARBA00022741"/>
    </source>
</evidence>
<evidence type="ECO:0000256" key="2">
    <source>
        <dbReference type="ARBA" id="ARBA00022701"/>
    </source>
</evidence>
<evidence type="ECO:0000313" key="10">
    <source>
        <dbReference type="EMBL" id="VDK38177.1"/>
    </source>
</evidence>
<sequence>MTRLLKDCLVGNARTTMLATVSPSAEFSNETLSTLRFATQAASVALKPKVNIDPFLELVNSKSIFSNSLSVICKMMV</sequence>
<dbReference type="GO" id="GO:0005524">
    <property type="term" value="F:ATP binding"/>
    <property type="evidence" value="ECO:0007669"/>
    <property type="project" value="UniProtKB-KW"/>
</dbReference>
<dbReference type="GO" id="GO:0003777">
    <property type="term" value="F:microtubule motor activity"/>
    <property type="evidence" value="ECO:0007669"/>
    <property type="project" value="InterPro"/>
</dbReference>
<comment type="similarity">
    <text evidence="8">Belongs to the TRAFAC class myosin-kinesin ATPase superfamily. Kinesin family.</text>
</comment>
<keyword evidence="7" id="KW-0206">Cytoskeleton</keyword>
<comment type="subcellular location">
    <subcellularLocation>
        <location evidence="1">Cytoplasm</location>
        <location evidence="1">Cytoskeleton</location>
    </subcellularLocation>
</comment>
<dbReference type="SUPFAM" id="SSF52540">
    <property type="entry name" value="P-loop containing nucleoside triphosphate hydrolases"/>
    <property type="match status" value="1"/>
</dbReference>
<dbReference type="Gene3D" id="3.40.850.10">
    <property type="entry name" value="Kinesin motor domain"/>
    <property type="match status" value="1"/>
</dbReference>
<keyword evidence="4" id="KW-0067">ATP-binding</keyword>
<keyword evidence="2" id="KW-0493">Microtubule</keyword>
<keyword evidence="3" id="KW-0547">Nucleotide-binding</keyword>
<name>A0A3P6PYU1_ANISI</name>
<evidence type="ECO:0000256" key="4">
    <source>
        <dbReference type="ARBA" id="ARBA00022840"/>
    </source>
</evidence>
<gene>
    <name evidence="10" type="ORF">ASIM_LOCUS9262</name>
</gene>
<keyword evidence="5" id="KW-0175">Coiled coil</keyword>
<dbReference type="InterPro" id="IPR027417">
    <property type="entry name" value="P-loop_NTPase"/>
</dbReference>
<evidence type="ECO:0000256" key="1">
    <source>
        <dbReference type="ARBA" id="ARBA00004245"/>
    </source>
</evidence>
<dbReference type="GO" id="GO:0008017">
    <property type="term" value="F:microtubule binding"/>
    <property type="evidence" value="ECO:0007669"/>
    <property type="project" value="InterPro"/>
</dbReference>
<dbReference type="Proteomes" id="UP000267096">
    <property type="component" value="Unassembled WGS sequence"/>
</dbReference>
<dbReference type="PANTHER" id="PTHR47968">
    <property type="entry name" value="CENTROMERE PROTEIN E"/>
    <property type="match status" value="1"/>
</dbReference>
<comment type="caution">
    <text evidence="8">Lacks conserved residue(s) required for the propagation of feature annotation.</text>
</comment>
<proteinExistence type="inferred from homology"/>
<dbReference type="InterPro" id="IPR036961">
    <property type="entry name" value="Kinesin_motor_dom_sf"/>
</dbReference>
<feature type="domain" description="Kinesin motor" evidence="9">
    <location>
        <begin position="1"/>
        <end position="44"/>
    </location>
</feature>
<keyword evidence="11" id="KW-1185">Reference proteome</keyword>
<dbReference type="PANTHER" id="PTHR47968:SF36">
    <property type="entry name" value="KINESIN HEAVY CHAIN ISOFORM X1"/>
    <property type="match status" value="1"/>
</dbReference>
<keyword evidence="6" id="KW-0505">Motor protein</keyword>
<dbReference type="InterPro" id="IPR027640">
    <property type="entry name" value="Kinesin-like_fam"/>
</dbReference>
<dbReference type="PROSITE" id="PS50067">
    <property type="entry name" value="KINESIN_MOTOR_2"/>
    <property type="match status" value="1"/>
</dbReference>
<keyword evidence="7" id="KW-0963">Cytoplasm</keyword>
<protein>
    <recommendedName>
        <fullName evidence="9">Kinesin motor domain-containing protein</fullName>
    </recommendedName>
</protein>
<dbReference type="InterPro" id="IPR001752">
    <property type="entry name" value="Kinesin_motor_dom"/>
</dbReference>
<evidence type="ECO:0000256" key="6">
    <source>
        <dbReference type="ARBA" id="ARBA00023175"/>
    </source>
</evidence>
<dbReference type="OrthoDB" id="5872235at2759"/>
<dbReference type="GO" id="GO:0007018">
    <property type="term" value="P:microtubule-based movement"/>
    <property type="evidence" value="ECO:0007669"/>
    <property type="project" value="InterPro"/>
</dbReference>
<evidence type="ECO:0000313" key="11">
    <source>
        <dbReference type="Proteomes" id="UP000267096"/>
    </source>
</evidence>
<evidence type="ECO:0000256" key="7">
    <source>
        <dbReference type="ARBA" id="ARBA00023212"/>
    </source>
</evidence>
<dbReference type="AlphaFoldDB" id="A0A3P6PYU1"/>
<dbReference type="GO" id="GO:0005874">
    <property type="term" value="C:microtubule"/>
    <property type="evidence" value="ECO:0007669"/>
    <property type="project" value="UniProtKB-KW"/>
</dbReference>
<evidence type="ECO:0000256" key="8">
    <source>
        <dbReference type="PROSITE-ProRule" id="PRU00283"/>
    </source>
</evidence>
<organism evidence="10 11">
    <name type="scientific">Anisakis simplex</name>
    <name type="common">Herring worm</name>
    <dbReference type="NCBI Taxonomy" id="6269"/>
    <lineage>
        <taxon>Eukaryota</taxon>
        <taxon>Metazoa</taxon>
        <taxon>Ecdysozoa</taxon>
        <taxon>Nematoda</taxon>
        <taxon>Chromadorea</taxon>
        <taxon>Rhabditida</taxon>
        <taxon>Spirurina</taxon>
        <taxon>Ascaridomorpha</taxon>
        <taxon>Ascaridoidea</taxon>
        <taxon>Anisakidae</taxon>
        <taxon>Anisakis</taxon>
        <taxon>Anisakis simplex complex</taxon>
    </lineage>
</organism>
<reference evidence="10 11" key="1">
    <citation type="submission" date="2018-11" db="EMBL/GenBank/DDBJ databases">
        <authorList>
            <consortium name="Pathogen Informatics"/>
        </authorList>
    </citation>
    <scope>NUCLEOTIDE SEQUENCE [LARGE SCALE GENOMIC DNA]</scope>
</reference>
<evidence type="ECO:0000256" key="5">
    <source>
        <dbReference type="ARBA" id="ARBA00023054"/>
    </source>
</evidence>